<dbReference type="AlphaFoldDB" id="A0A5N6XB73"/>
<dbReference type="EMBL" id="ML741773">
    <property type="protein sequence ID" value="KAE8330505.1"/>
    <property type="molecule type" value="Genomic_DNA"/>
</dbReference>
<evidence type="ECO:0000313" key="1">
    <source>
        <dbReference type="EMBL" id="KAE8330505.1"/>
    </source>
</evidence>
<sequence>MRAPYRLASSIPIAQRCRGAGSCTAPAHHHFQLRRLPIGNLHLPPFSHIEKTLPIRSPHACNAKQRKHDSPRYSGTRYIIRSTIESNHCP</sequence>
<gene>
    <name evidence="1" type="ORF">BDV39DRAFT_170287</name>
</gene>
<reference evidence="2" key="1">
    <citation type="submission" date="2019-04" db="EMBL/GenBank/DDBJ databases">
        <title>Friends and foes A comparative genomics studyof 23 Aspergillus species from section Flavi.</title>
        <authorList>
            <consortium name="DOE Joint Genome Institute"/>
            <person name="Kjaerbolling I."/>
            <person name="Vesth T."/>
            <person name="Frisvad J.C."/>
            <person name="Nybo J.L."/>
            <person name="Theobald S."/>
            <person name="Kildgaard S."/>
            <person name="Isbrandt T."/>
            <person name="Kuo A."/>
            <person name="Sato A."/>
            <person name="Lyhne E.K."/>
            <person name="Kogle M.E."/>
            <person name="Wiebenga A."/>
            <person name="Kun R.S."/>
            <person name="Lubbers R.J."/>
            <person name="Makela M.R."/>
            <person name="Barry K."/>
            <person name="Chovatia M."/>
            <person name="Clum A."/>
            <person name="Daum C."/>
            <person name="Haridas S."/>
            <person name="He G."/>
            <person name="LaButti K."/>
            <person name="Lipzen A."/>
            <person name="Mondo S."/>
            <person name="Riley R."/>
            <person name="Salamov A."/>
            <person name="Simmons B.A."/>
            <person name="Magnuson J.K."/>
            <person name="Henrissat B."/>
            <person name="Mortensen U.H."/>
            <person name="Larsen T.O."/>
            <person name="Devries R.P."/>
            <person name="Grigoriev I.V."/>
            <person name="Machida M."/>
            <person name="Baker S.E."/>
            <person name="Andersen M.R."/>
        </authorList>
    </citation>
    <scope>NUCLEOTIDE SEQUENCE [LARGE SCALE GENOMIC DNA]</scope>
    <source>
        <strain evidence="2">CBS 130017</strain>
    </source>
</reference>
<accession>A0A5N6XB73</accession>
<name>A0A5N6XB73_9EURO</name>
<evidence type="ECO:0000313" key="2">
    <source>
        <dbReference type="Proteomes" id="UP000325945"/>
    </source>
</evidence>
<keyword evidence="2" id="KW-1185">Reference proteome</keyword>
<organism evidence="1 2">
    <name type="scientific">Aspergillus sergii</name>
    <dbReference type="NCBI Taxonomy" id="1034303"/>
    <lineage>
        <taxon>Eukaryota</taxon>
        <taxon>Fungi</taxon>
        <taxon>Dikarya</taxon>
        <taxon>Ascomycota</taxon>
        <taxon>Pezizomycotina</taxon>
        <taxon>Eurotiomycetes</taxon>
        <taxon>Eurotiomycetidae</taxon>
        <taxon>Eurotiales</taxon>
        <taxon>Aspergillaceae</taxon>
        <taxon>Aspergillus</taxon>
        <taxon>Aspergillus subgen. Circumdati</taxon>
    </lineage>
</organism>
<dbReference type="Proteomes" id="UP000325945">
    <property type="component" value="Unassembled WGS sequence"/>
</dbReference>
<protein>
    <submittedName>
        <fullName evidence="1">Uncharacterized protein</fullName>
    </submittedName>
</protein>
<proteinExistence type="predicted"/>